<feature type="transmembrane region" description="Helical" evidence="2">
    <location>
        <begin position="13"/>
        <end position="37"/>
    </location>
</feature>
<reference evidence="3" key="1">
    <citation type="submission" date="2019-04" db="EMBL/GenBank/DDBJ databases">
        <authorList>
            <consortium name="Science for Life Laboratories"/>
        </authorList>
    </citation>
    <scope>NUCLEOTIDE SEQUENCE</scope>
    <source>
        <strain evidence="3">MBLW1</strain>
    </source>
</reference>
<feature type="region of interest" description="Disordered" evidence="1">
    <location>
        <begin position="117"/>
        <end position="136"/>
    </location>
</feature>
<dbReference type="EMBL" id="LR593887">
    <property type="protein sequence ID" value="VTR99430.1"/>
    <property type="molecule type" value="Genomic_DNA"/>
</dbReference>
<evidence type="ECO:0000313" key="3">
    <source>
        <dbReference type="EMBL" id="VIP01781.1"/>
    </source>
</evidence>
<feature type="transmembrane region" description="Helical" evidence="2">
    <location>
        <begin position="88"/>
        <end position="108"/>
    </location>
</feature>
<keyword evidence="2" id="KW-1133">Transmembrane helix</keyword>
<dbReference type="RefSeq" id="WP_162657030.1">
    <property type="nucleotide sequence ID" value="NZ_LR593887.1"/>
</dbReference>
<gene>
    <name evidence="3" type="ORF">GMBLW1_21790</name>
</gene>
<evidence type="ECO:0000256" key="2">
    <source>
        <dbReference type="SAM" id="Phobius"/>
    </source>
</evidence>
<dbReference type="AlphaFoldDB" id="A0A6C2YKF2"/>
<dbReference type="KEGG" id="tim:GMBLW1_21790"/>
<proteinExistence type="predicted"/>
<accession>A0A6C2YKF2</accession>
<sequence length="136" mass="13949">MLGLFAAAGLAEAAWAMAMVQIFLTFAVVGFVAGVALVCRSRTIAEGAALLWVCGTLFWKPWLCFQPFDDSASTDPDVVSAAAGFRNVGFVWVAVSAGVACSLVVAMLRPRRQPEQVAAGGVAPDTDPGAAADSGA</sequence>
<organism evidence="3">
    <name type="scientific">Tuwongella immobilis</name>
    <dbReference type="NCBI Taxonomy" id="692036"/>
    <lineage>
        <taxon>Bacteria</taxon>
        <taxon>Pseudomonadati</taxon>
        <taxon>Planctomycetota</taxon>
        <taxon>Planctomycetia</taxon>
        <taxon>Gemmatales</taxon>
        <taxon>Gemmataceae</taxon>
        <taxon>Tuwongella</taxon>
    </lineage>
</organism>
<protein>
    <submittedName>
        <fullName evidence="3">Uncharacterized protein</fullName>
    </submittedName>
</protein>
<dbReference type="Proteomes" id="UP000464378">
    <property type="component" value="Chromosome"/>
</dbReference>
<keyword evidence="4" id="KW-1185">Reference proteome</keyword>
<evidence type="ECO:0000256" key="1">
    <source>
        <dbReference type="SAM" id="MobiDB-lite"/>
    </source>
</evidence>
<dbReference type="EMBL" id="LR586016">
    <property type="protein sequence ID" value="VIP01781.1"/>
    <property type="molecule type" value="Genomic_DNA"/>
</dbReference>
<name>A0A6C2YKF2_9BACT</name>
<dbReference type="InParanoid" id="A0A6C2YKF2"/>
<keyword evidence="2" id="KW-0472">Membrane</keyword>
<keyword evidence="2" id="KW-0812">Transmembrane</keyword>
<evidence type="ECO:0000313" key="4">
    <source>
        <dbReference type="Proteomes" id="UP000464378"/>
    </source>
</evidence>
<feature type="transmembrane region" description="Helical" evidence="2">
    <location>
        <begin position="49"/>
        <end position="68"/>
    </location>
</feature>